<dbReference type="EMBL" id="JBHUIG010000008">
    <property type="protein sequence ID" value="MFD2319132.1"/>
    <property type="molecule type" value="Genomic_DNA"/>
</dbReference>
<dbReference type="Proteomes" id="UP001597287">
    <property type="component" value="Unassembled WGS sequence"/>
</dbReference>
<dbReference type="Pfam" id="PF06099">
    <property type="entry name" value="Phenol_hyd_sub"/>
    <property type="match status" value="1"/>
</dbReference>
<proteinExistence type="predicted"/>
<sequence>MDTPTRTATATVDLPACDLSRRSVRVLQRRANGFVEFEFSVGWPELVVELTMAEPDFQDFCRRQGATVL</sequence>
<dbReference type="RefSeq" id="WP_183017511.1">
    <property type="nucleotide sequence ID" value="NZ_JBHSIH010000001.1"/>
</dbReference>
<comment type="caution">
    <text evidence="1">The sequence shown here is derived from an EMBL/GenBank/DDBJ whole genome shotgun (WGS) entry which is preliminary data.</text>
</comment>
<gene>
    <name evidence="1" type="ORF">ACFSPV_10465</name>
</gene>
<evidence type="ECO:0000313" key="2">
    <source>
        <dbReference type="Proteomes" id="UP001597287"/>
    </source>
</evidence>
<evidence type="ECO:0000313" key="1">
    <source>
        <dbReference type="EMBL" id="MFD2319132.1"/>
    </source>
</evidence>
<accession>A0ABW5EN51</accession>
<organism evidence="1 2">
    <name type="scientific">Delftia deserti</name>
    <dbReference type="NCBI Taxonomy" id="1651218"/>
    <lineage>
        <taxon>Bacteria</taxon>
        <taxon>Pseudomonadati</taxon>
        <taxon>Pseudomonadota</taxon>
        <taxon>Betaproteobacteria</taxon>
        <taxon>Burkholderiales</taxon>
        <taxon>Comamonadaceae</taxon>
        <taxon>Delftia</taxon>
    </lineage>
</organism>
<protein>
    <submittedName>
        <fullName evidence="1">Phenol hydroxylase subunit</fullName>
    </submittedName>
</protein>
<keyword evidence="2" id="KW-1185">Reference proteome</keyword>
<name>A0ABW5EN51_9BURK</name>
<reference evidence="2" key="1">
    <citation type="journal article" date="2019" name="Int. J. Syst. Evol. Microbiol.">
        <title>The Global Catalogue of Microorganisms (GCM) 10K type strain sequencing project: providing services to taxonomists for standard genome sequencing and annotation.</title>
        <authorList>
            <consortium name="The Broad Institute Genomics Platform"/>
            <consortium name="The Broad Institute Genome Sequencing Center for Infectious Disease"/>
            <person name="Wu L."/>
            <person name="Ma J."/>
        </authorList>
    </citation>
    <scope>NUCLEOTIDE SEQUENCE [LARGE SCALE GENOMIC DNA]</scope>
    <source>
        <strain evidence="2">CCUG 62793</strain>
    </source>
</reference>
<dbReference type="InterPro" id="IPR010353">
    <property type="entry name" value="DmpK"/>
</dbReference>